<dbReference type="SUPFAM" id="SSF53474">
    <property type="entry name" value="alpha/beta-Hydrolases"/>
    <property type="match status" value="1"/>
</dbReference>
<keyword evidence="4 6" id="KW-0058">Aromatic hydrocarbons catabolism</keyword>
<dbReference type="InterPro" id="IPR000639">
    <property type="entry name" value="Epox_hydrolase-like"/>
</dbReference>
<dbReference type="EC" id="3.3.2.9" evidence="6"/>
<proteinExistence type="inferred from homology"/>
<dbReference type="GO" id="GO:0033961">
    <property type="term" value="F:cis-stilbene-oxide hydrolase activity"/>
    <property type="evidence" value="ECO:0007669"/>
    <property type="project" value="UniProtKB-UniRule"/>
</dbReference>
<dbReference type="InterPro" id="IPR010497">
    <property type="entry name" value="Epoxide_hydro_N"/>
</dbReference>
<evidence type="ECO:0000259" key="9">
    <source>
        <dbReference type="Pfam" id="PF06441"/>
    </source>
</evidence>
<dbReference type="InterPro" id="IPR029058">
    <property type="entry name" value="AB_hydrolase_fold"/>
</dbReference>
<comment type="catalytic activity">
    <reaction evidence="1 6">
        <text>1-(4-methoxyphenyl)-N-methyl-N-[(3-methyloxetan-3-yl)methyl]methanamine + H2O = 2-{[(4-methoxybenzyl)(methyl)amino]methyl}-2-methylpropane-1,3-diol</text>
        <dbReference type="Rhea" id="RHEA:55764"/>
        <dbReference type="ChEBI" id="CHEBI:15377"/>
        <dbReference type="ChEBI" id="CHEBI:139161"/>
        <dbReference type="ChEBI" id="CHEBI:139164"/>
        <dbReference type="EC" id="3.3.2.9"/>
    </reaction>
</comment>
<sequence>MNKLFILSIILTIILAIFLSFLFFGSEDDLKIPEKGYFGTGEPKKDDTNIKKFKIEFSSKEINKLKERLENSRIGHFELENINDWSYGIKLNILKEWSNYWKEKFDFNKTQENLNKYPQYLTQIEGIMIHFLHVKPPKPTAYRSIIPLILVHGWPGNVYEFYKMIPMLIDPKSHSLDFDIAFEVIAPSIPGYGFSEQPHKKGNYLILNKENSFSCLTTTTFIDLTCFDFIATARIFNHLMTERLGFKQYMAQGGDWGSLVVSNIGRYYSTNLIGIHINMASNSLFDSFKHFVLALIGSYKPEWVFSEHEHFKNFSIKAKYLGLLEESGYMHIQATKPDTVGVGLNDSPIGLLAYILEKFSTWTNPSFRSLPDGGILKKYSRDDILTIISIYWFQGNILSSQRYYKENFSNKNIFNSKYINIPTGYAAFPYDLGGITPKELIQLNYNIKQMTIFSDGGHFAAFEMPKELAKDILNFAMKF</sequence>
<evidence type="ECO:0000256" key="2">
    <source>
        <dbReference type="ARBA" id="ARBA00004111"/>
    </source>
</evidence>
<organism evidence="10 11">
    <name type="scientific">Meloidogyne hapla</name>
    <name type="common">Root-knot nematode worm</name>
    <dbReference type="NCBI Taxonomy" id="6305"/>
    <lineage>
        <taxon>Eukaryota</taxon>
        <taxon>Metazoa</taxon>
        <taxon>Ecdysozoa</taxon>
        <taxon>Nematoda</taxon>
        <taxon>Chromadorea</taxon>
        <taxon>Rhabditida</taxon>
        <taxon>Tylenchina</taxon>
        <taxon>Tylenchomorpha</taxon>
        <taxon>Tylenchoidea</taxon>
        <taxon>Meloidogynidae</taxon>
        <taxon>Meloidogyninae</taxon>
        <taxon>Meloidogyne</taxon>
    </lineage>
</organism>
<dbReference type="Proteomes" id="UP000095281">
    <property type="component" value="Unplaced"/>
</dbReference>
<accession>A0A1I8BYU6</accession>
<keyword evidence="8" id="KW-1133">Transmembrane helix</keyword>
<dbReference type="Gene3D" id="3.40.50.1820">
    <property type="entry name" value="alpha/beta hydrolase"/>
    <property type="match status" value="1"/>
</dbReference>
<dbReference type="OMA" id="YSAMMVT"/>
<dbReference type="PANTHER" id="PTHR21661">
    <property type="entry name" value="EPOXIDE HYDROLASE 1-RELATED"/>
    <property type="match status" value="1"/>
</dbReference>
<evidence type="ECO:0000256" key="1">
    <source>
        <dbReference type="ARBA" id="ARBA00000221"/>
    </source>
</evidence>
<keyword evidence="6" id="KW-0256">Endoplasmic reticulum</keyword>
<keyword evidence="10" id="KW-1185">Reference proteome</keyword>
<feature type="active site" description="Nucleophile" evidence="7">
    <location>
        <position position="255"/>
    </location>
</feature>
<comment type="similarity">
    <text evidence="3 6">Belongs to the peptidase S33 family.</text>
</comment>
<evidence type="ECO:0000256" key="3">
    <source>
        <dbReference type="ARBA" id="ARBA00010088"/>
    </source>
</evidence>
<feature type="transmembrane region" description="Helical" evidence="8">
    <location>
        <begin position="6"/>
        <end position="25"/>
    </location>
</feature>
<reference evidence="11" key="1">
    <citation type="submission" date="2016-11" db="UniProtKB">
        <authorList>
            <consortium name="WormBaseParasite"/>
        </authorList>
    </citation>
    <scope>IDENTIFICATION</scope>
</reference>
<evidence type="ECO:0000313" key="10">
    <source>
        <dbReference type="Proteomes" id="UP000095281"/>
    </source>
</evidence>
<feature type="active site" description="Proton acceptor" evidence="7">
    <location>
        <position position="458"/>
    </location>
</feature>
<comment type="subcellular location">
    <subcellularLocation>
        <location evidence="6">Endoplasmic reticulum membrane</location>
    </subcellularLocation>
    <subcellularLocation>
        <location evidence="2">Microsome membrane</location>
        <topology evidence="2">Single-pass membrane protein</topology>
    </subcellularLocation>
</comment>
<dbReference type="AlphaFoldDB" id="A0A1I8BYU6"/>
<dbReference type="PRINTS" id="PR00412">
    <property type="entry name" value="EPOXHYDRLASE"/>
</dbReference>
<evidence type="ECO:0000256" key="5">
    <source>
        <dbReference type="ARBA" id="ARBA00022801"/>
    </source>
</evidence>
<name>A0A1I8BYU6_MELHA</name>
<dbReference type="InterPro" id="IPR016292">
    <property type="entry name" value="Epoxide_hydrolase"/>
</dbReference>
<evidence type="ECO:0000256" key="8">
    <source>
        <dbReference type="SAM" id="Phobius"/>
    </source>
</evidence>
<comment type="catalytic activity">
    <reaction evidence="6">
        <text>cis-stilbene oxide + H2O = (1R,2R)-hydrobenzoin</text>
        <dbReference type="Rhea" id="RHEA:23900"/>
        <dbReference type="ChEBI" id="CHEBI:15377"/>
        <dbReference type="ChEBI" id="CHEBI:50004"/>
        <dbReference type="ChEBI" id="CHEBI:50014"/>
        <dbReference type="EC" id="3.3.2.9"/>
    </reaction>
</comment>
<evidence type="ECO:0000256" key="4">
    <source>
        <dbReference type="ARBA" id="ARBA00022797"/>
    </source>
</evidence>
<dbReference type="GO" id="GO:0097176">
    <property type="term" value="P:epoxide metabolic process"/>
    <property type="evidence" value="ECO:0007669"/>
    <property type="project" value="TreeGrafter"/>
</dbReference>
<dbReference type="Pfam" id="PF06441">
    <property type="entry name" value="EHN"/>
    <property type="match status" value="1"/>
</dbReference>
<feature type="domain" description="Epoxide hydrolase N-terminal" evidence="9">
    <location>
        <begin position="50"/>
        <end position="161"/>
    </location>
</feature>
<dbReference type="PIRSF" id="PIRSF001112">
    <property type="entry name" value="Epoxide_hydrolase"/>
    <property type="match status" value="1"/>
</dbReference>
<protein>
    <recommendedName>
        <fullName evidence="6">Epoxide hydrolase</fullName>
        <ecNumber evidence="6">3.3.2.9</ecNumber>
    </recommendedName>
</protein>
<dbReference type="WBParaSite" id="MhA1_Contig839.frz3.fgene1">
    <property type="protein sequence ID" value="MhA1_Contig839.frz3.fgene1"/>
    <property type="gene ID" value="MhA1_Contig839.frz3.fgene1"/>
</dbReference>
<keyword evidence="5 6" id="KW-0378">Hydrolase</keyword>
<evidence type="ECO:0000313" key="11">
    <source>
        <dbReference type="WBParaSite" id="MhA1_Contig839.frz3.fgene1"/>
    </source>
</evidence>
<keyword evidence="8" id="KW-0812">Transmembrane</keyword>
<feature type="active site" description="Proton donor" evidence="7">
    <location>
        <position position="404"/>
    </location>
</feature>
<dbReference type="PANTHER" id="PTHR21661:SF35">
    <property type="entry name" value="EPOXIDE HYDROLASE"/>
    <property type="match status" value="1"/>
</dbReference>
<dbReference type="GO" id="GO:0005789">
    <property type="term" value="C:endoplasmic reticulum membrane"/>
    <property type="evidence" value="ECO:0007669"/>
    <property type="project" value="UniProtKB-SubCell"/>
</dbReference>
<evidence type="ECO:0000256" key="6">
    <source>
        <dbReference type="PIRNR" id="PIRNR001112"/>
    </source>
</evidence>
<evidence type="ECO:0000256" key="7">
    <source>
        <dbReference type="PIRSR" id="PIRSR001112-1"/>
    </source>
</evidence>
<keyword evidence="6 8" id="KW-0472">Membrane</keyword>